<dbReference type="PROSITE" id="PS00463">
    <property type="entry name" value="ZN2_CY6_FUNGAL_1"/>
    <property type="match status" value="1"/>
</dbReference>
<feature type="region of interest" description="Disordered" evidence="7">
    <location>
        <begin position="170"/>
        <end position="210"/>
    </location>
</feature>
<feature type="domain" description="Zn(2)-C6 fungal-type" evidence="8">
    <location>
        <begin position="138"/>
        <end position="169"/>
    </location>
</feature>
<keyword evidence="5" id="KW-0804">Transcription</keyword>
<gene>
    <name evidence="9" type="ORF">L228DRAFT_104826</name>
</gene>
<feature type="region of interest" description="Disordered" evidence="7">
    <location>
        <begin position="481"/>
        <end position="577"/>
    </location>
</feature>
<feature type="compositionally biased region" description="Polar residues" evidence="7">
    <location>
        <begin position="191"/>
        <end position="201"/>
    </location>
</feature>
<reference evidence="9 10" key="1">
    <citation type="journal article" date="2016" name="Fungal Biol.">
        <title>The genome of Xylona heveae provides a window into fungal endophytism.</title>
        <authorList>
            <person name="Gazis R."/>
            <person name="Kuo A."/>
            <person name="Riley R."/>
            <person name="LaButti K."/>
            <person name="Lipzen A."/>
            <person name="Lin J."/>
            <person name="Amirebrahimi M."/>
            <person name="Hesse C.N."/>
            <person name="Spatafora J.W."/>
            <person name="Henrissat B."/>
            <person name="Hainaut M."/>
            <person name="Grigoriev I.V."/>
            <person name="Hibbett D.S."/>
        </authorList>
    </citation>
    <scope>NUCLEOTIDE SEQUENCE [LARGE SCALE GENOMIC DNA]</scope>
    <source>
        <strain evidence="9 10">TC161</strain>
    </source>
</reference>
<organism evidence="9 10">
    <name type="scientific">Xylona heveae (strain CBS 132557 / TC161)</name>
    <dbReference type="NCBI Taxonomy" id="1328760"/>
    <lineage>
        <taxon>Eukaryota</taxon>
        <taxon>Fungi</taxon>
        <taxon>Dikarya</taxon>
        <taxon>Ascomycota</taxon>
        <taxon>Pezizomycotina</taxon>
        <taxon>Xylonomycetes</taxon>
        <taxon>Xylonales</taxon>
        <taxon>Xylonaceae</taxon>
        <taxon>Xylona</taxon>
    </lineage>
</organism>
<dbReference type="EMBL" id="KV407457">
    <property type="protein sequence ID" value="KZF23124.1"/>
    <property type="molecule type" value="Genomic_DNA"/>
</dbReference>
<proteinExistence type="predicted"/>
<feature type="compositionally biased region" description="Polar residues" evidence="7">
    <location>
        <begin position="550"/>
        <end position="561"/>
    </location>
</feature>
<feature type="region of interest" description="Disordered" evidence="7">
    <location>
        <begin position="1"/>
        <end position="20"/>
    </location>
</feature>
<evidence type="ECO:0000256" key="7">
    <source>
        <dbReference type="SAM" id="MobiDB-lite"/>
    </source>
</evidence>
<accession>A0A165H8B6</accession>
<dbReference type="GeneID" id="28894025"/>
<dbReference type="InterPro" id="IPR050335">
    <property type="entry name" value="ERT1_acuK_gluconeogen_tf"/>
</dbReference>
<dbReference type="CDD" id="cd00067">
    <property type="entry name" value="GAL4"/>
    <property type="match status" value="1"/>
</dbReference>
<dbReference type="OrthoDB" id="5575144at2759"/>
<dbReference type="RefSeq" id="XP_018188679.1">
    <property type="nucleotide sequence ID" value="XM_018328888.1"/>
</dbReference>
<evidence type="ECO:0000256" key="3">
    <source>
        <dbReference type="ARBA" id="ARBA00023015"/>
    </source>
</evidence>
<evidence type="ECO:0000259" key="8">
    <source>
        <dbReference type="PROSITE" id="PS50048"/>
    </source>
</evidence>
<keyword evidence="1" id="KW-0479">Metal-binding</keyword>
<protein>
    <recommendedName>
        <fullName evidence="8">Zn(2)-C6 fungal-type domain-containing protein</fullName>
    </recommendedName>
</protein>
<feature type="region of interest" description="Disordered" evidence="7">
    <location>
        <begin position="227"/>
        <end position="248"/>
    </location>
</feature>
<dbReference type="Proteomes" id="UP000076632">
    <property type="component" value="Unassembled WGS sequence"/>
</dbReference>
<dbReference type="OMA" id="KCESTRP"/>
<keyword evidence="4" id="KW-0238">DNA-binding</keyword>
<evidence type="ECO:0000256" key="1">
    <source>
        <dbReference type="ARBA" id="ARBA00022723"/>
    </source>
</evidence>
<dbReference type="GO" id="GO:0008270">
    <property type="term" value="F:zinc ion binding"/>
    <property type="evidence" value="ECO:0007669"/>
    <property type="project" value="InterPro"/>
</dbReference>
<keyword evidence="6" id="KW-0539">Nucleus</keyword>
<evidence type="ECO:0000313" key="10">
    <source>
        <dbReference type="Proteomes" id="UP000076632"/>
    </source>
</evidence>
<dbReference type="AlphaFoldDB" id="A0A165H8B6"/>
<sequence length="577" mass="63207">MSLPGTPSHGSGRWDTQDELNTLATISRGLRLDEITNKEPDEGPNVRGHRVEAGPQYEALPSRYPQMPYDSFTSSPSERSPFLPQSGYVAHQNKPIAQSGSFSPSVQDSFEVGRLGAQDDPLQSGRTQRRYKAHVPSACLNCKRAHLKCESTRPCPRCCAMGKQDSCVDVQHKKRGRPRLRDERDRSSEGGSQNVPQQSTGPPLLPQEQFATNSPSFQRLQSEFDAKRTQSVPFQERKGFGSPQSQAVAPPELRSAVIATALLSLDLVIASYDQAFQEAIAPGADMRGLSLMDLVAEHDRPSLQNLRRELRDERDTREPAYLAPIYGSTELATIGSIPLQEALSSTAAYQERIDTFNFNFSGSTPRRLQARICLAKTIPFFAVVSLYLPPDPRLAPPSPFSTPSQYQMSPRDVALPDDSPGLRRLSSASSVSTSQYYTHSNTSPALTQLNSYPRPPSDFSRRASASQRGYASALLSAKSLPMSGSPPFLEGRGSYSTTTEPYTSQAQGLGIRDDSGTRGLRLPPLRAVGSLLHTDDEASEPSHVPRVPPQENSGGQSSDAPSSPVRRKRLRIEEMIE</sequence>
<evidence type="ECO:0000256" key="6">
    <source>
        <dbReference type="ARBA" id="ARBA00023242"/>
    </source>
</evidence>
<evidence type="ECO:0000313" key="9">
    <source>
        <dbReference type="EMBL" id="KZF23124.1"/>
    </source>
</evidence>
<keyword evidence="3" id="KW-0805">Transcription regulation</keyword>
<dbReference type="PANTHER" id="PTHR47659">
    <property type="entry name" value="ZN(II)2CYS6 TRANSCRIPTION FACTOR (EUROFUNG)-RELATED"/>
    <property type="match status" value="1"/>
</dbReference>
<dbReference type="GO" id="GO:0003677">
    <property type="term" value="F:DNA binding"/>
    <property type="evidence" value="ECO:0007669"/>
    <property type="project" value="UniProtKB-KW"/>
</dbReference>
<feature type="compositionally biased region" description="Polar residues" evidence="7">
    <location>
        <begin position="494"/>
        <end position="507"/>
    </location>
</feature>
<dbReference type="PANTHER" id="PTHR47659:SF4">
    <property type="entry name" value="ZN(II)2CYS6 TRANSCRIPTION FACTOR (EUROFUNG)"/>
    <property type="match status" value="1"/>
</dbReference>
<dbReference type="InterPro" id="IPR001138">
    <property type="entry name" value="Zn2Cys6_DnaBD"/>
</dbReference>
<dbReference type="GO" id="GO:0000981">
    <property type="term" value="F:DNA-binding transcription factor activity, RNA polymerase II-specific"/>
    <property type="evidence" value="ECO:0007669"/>
    <property type="project" value="InterPro"/>
</dbReference>
<feature type="region of interest" description="Disordered" evidence="7">
    <location>
        <begin position="396"/>
        <end position="465"/>
    </location>
</feature>
<feature type="region of interest" description="Disordered" evidence="7">
    <location>
        <begin position="27"/>
        <end position="86"/>
    </location>
</feature>
<dbReference type="InParanoid" id="A0A165H8B6"/>
<evidence type="ECO:0000256" key="4">
    <source>
        <dbReference type="ARBA" id="ARBA00023125"/>
    </source>
</evidence>
<feature type="compositionally biased region" description="Basic and acidic residues" evidence="7">
    <location>
        <begin position="179"/>
        <end position="188"/>
    </location>
</feature>
<evidence type="ECO:0000256" key="5">
    <source>
        <dbReference type="ARBA" id="ARBA00023163"/>
    </source>
</evidence>
<keyword evidence="2" id="KW-0862">Zinc</keyword>
<dbReference type="PROSITE" id="PS50048">
    <property type="entry name" value="ZN2_CY6_FUNGAL_2"/>
    <property type="match status" value="1"/>
</dbReference>
<feature type="compositionally biased region" description="Polar residues" evidence="7">
    <location>
        <begin position="435"/>
        <end position="451"/>
    </location>
</feature>
<keyword evidence="10" id="KW-1185">Reference proteome</keyword>
<name>A0A165H8B6_XYLHT</name>
<evidence type="ECO:0000256" key="2">
    <source>
        <dbReference type="ARBA" id="ARBA00022833"/>
    </source>
</evidence>
<feature type="compositionally biased region" description="Basic and acidic residues" evidence="7">
    <location>
        <begin position="30"/>
        <end position="41"/>
    </location>
</feature>